<protein>
    <submittedName>
        <fullName evidence="2">Uncharacterized protein</fullName>
    </submittedName>
</protein>
<evidence type="ECO:0000313" key="2">
    <source>
        <dbReference type="EMBL" id="GIH16305.1"/>
    </source>
</evidence>
<proteinExistence type="predicted"/>
<name>A0A8J3QRS5_9ACTN</name>
<organism evidence="2 3">
    <name type="scientific">Rugosimonospora africana</name>
    <dbReference type="NCBI Taxonomy" id="556532"/>
    <lineage>
        <taxon>Bacteria</taxon>
        <taxon>Bacillati</taxon>
        <taxon>Actinomycetota</taxon>
        <taxon>Actinomycetes</taxon>
        <taxon>Micromonosporales</taxon>
        <taxon>Micromonosporaceae</taxon>
        <taxon>Rugosimonospora</taxon>
    </lineage>
</organism>
<dbReference type="EMBL" id="BONZ01000041">
    <property type="protein sequence ID" value="GIH16305.1"/>
    <property type="molecule type" value="Genomic_DNA"/>
</dbReference>
<feature type="compositionally biased region" description="Polar residues" evidence="1">
    <location>
        <begin position="1"/>
        <end position="10"/>
    </location>
</feature>
<gene>
    <name evidence="2" type="ORF">Raf01_44770</name>
</gene>
<evidence type="ECO:0000256" key="1">
    <source>
        <dbReference type="SAM" id="MobiDB-lite"/>
    </source>
</evidence>
<dbReference type="Proteomes" id="UP000642748">
    <property type="component" value="Unassembled WGS sequence"/>
</dbReference>
<keyword evidence="3" id="KW-1185">Reference proteome</keyword>
<feature type="region of interest" description="Disordered" evidence="1">
    <location>
        <begin position="1"/>
        <end position="26"/>
    </location>
</feature>
<reference evidence="2" key="1">
    <citation type="submission" date="2021-01" db="EMBL/GenBank/DDBJ databases">
        <title>Whole genome shotgun sequence of Rugosimonospora africana NBRC 104875.</title>
        <authorList>
            <person name="Komaki H."/>
            <person name="Tamura T."/>
        </authorList>
    </citation>
    <scope>NUCLEOTIDE SEQUENCE</scope>
    <source>
        <strain evidence="2">NBRC 104875</strain>
    </source>
</reference>
<evidence type="ECO:0000313" key="3">
    <source>
        <dbReference type="Proteomes" id="UP000642748"/>
    </source>
</evidence>
<dbReference type="AlphaFoldDB" id="A0A8J3QRS5"/>
<comment type="caution">
    <text evidence="2">The sequence shown here is derived from an EMBL/GenBank/DDBJ whole genome shotgun (WGS) entry which is preliminary data.</text>
</comment>
<accession>A0A8J3QRS5</accession>
<sequence>MMAKTASVNPVTLLGPRSTPNAGSAAPARGLWAEASSRIQRVIEAPTALAGYRGMTVSRRGCALRLGAKRVN</sequence>